<feature type="region of interest" description="Disordered" evidence="1">
    <location>
        <begin position="71"/>
        <end position="93"/>
    </location>
</feature>
<proteinExistence type="predicted"/>
<feature type="compositionally biased region" description="Basic residues" evidence="1">
    <location>
        <begin position="7"/>
        <end position="18"/>
    </location>
</feature>
<sequence length="160" mass="18049">MGARMTHFMKRWGSRKGKSGYGELENVSDSTLPSLPTTDRKPPVISQTDFDDGLARFEARMKKRTDVVNNMFQGQADRRSSSQSESKDTALLADGRRSFQIERGYTTTVGSKSETLSSSGYGRMDKLCTNLALGRSNPFPYERRWLNLPDNPRWSCSSYS</sequence>
<name>A0A9P4J7W2_9PEZI</name>
<protein>
    <submittedName>
        <fullName evidence="2">Uncharacterized protein</fullName>
    </submittedName>
</protein>
<evidence type="ECO:0000256" key="1">
    <source>
        <dbReference type="SAM" id="MobiDB-lite"/>
    </source>
</evidence>
<organism evidence="2 3">
    <name type="scientific">Myriangium duriaei CBS 260.36</name>
    <dbReference type="NCBI Taxonomy" id="1168546"/>
    <lineage>
        <taxon>Eukaryota</taxon>
        <taxon>Fungi</taxon>
        <taxon>Dikarya</taxon>
        <taxon>Ascomycota</taxon>
        <taxon>Pezizomycotina</taxon>
        <taxon>Dothideomycetes</taxon>
        <taxon>Dothideomycetidae</taxon>
        <taxon>Myriangiales</taxon>
        <taxon>Myriangiaceae</taxon>
        <taxon>Myriangium</taxon>
    </lineage>
</organism>
<feature type="compositionally biased region" description="Basic and acidic residues" evidence="1">
    <location>
        <begin position="76"/>
        <end position="93"/>
    </location>
</feature>
<evidence type="ECO:0000313" key="2">
    <source>
        <dbReference type="EMBL" id="KAF2156489.1"/>
    </source>
</evidence>
<feature type="compositionally biased region" description="Polar residues" evidence="1">
    <location>
        <begin position="27"/>
        <end position="37"/>
    </location>
</feature>
<dbReference type="Proteomes" id="UP000799439">
    <property type="component" value="Unassembled WGS sequence"/>
</dbReference>
<dbReference type="AlphaFoldDB" id="A0A9P4J7W2"/>
<keyword evidence="3" id="KW-1185">Reference proteome</keyword>
<comment type="caution">
    <text evidence="2">The sequence shown here is derived from an EMBL/GenBank/DDBJ whole genome shotgun (WGS) entry which is preliminary data.</text>
</comment>
<gene>
    <name evidence="2" type="ORF">K461DRAFT_96874</name>
</gene>
<reference evidence="2" key="1">
    <citation type="journal article" date="2020" name="Stud. Mycol.">
        <title>101 Dothideomycetes genomes: a test case for predicting lifestyles and emergence of pathogens.</title>
        <authorList>
            <person name="Haridas S."/>
            <person name="Albert R."/>
            <person name="Binder M."/>
            <person name="Bloem J."/>
            <person name="Labutti K."/>
            <person name="Salamov A."/>
            <person name="Andreopoulos B."/>
            <person name="Baker S."/>
            <person name="Barry K."/>
            <person name="Bills G."/>
            <person name="Bluhm B."/>
            <person name="Cannon C."/>
            <person name="Castanera R."/>
            <person name="Culley D."/>
            <person name="Daum C."/>
            <person name="Ezra D."/>
            <person name="Gonzalez J."/>
            <person name="Henrissat B."/>
            <person name="Kuo A."/>
            <person name="Liang C."/>
            <person name="Lipzen A."/>
            <person name="Lutzoni F."/>
            <person name="Magnuson J."/>
            <person name="Mondo S."/>
            <person name="Nolan M."/>
            <person name="Ohm R."/>
            <person name="Pangilinan J."/>
            <person name="Park H.-J."/>
            <person name="Ramirez L."/>
            <person name="Alfaro M."/>
            <person name="Sun H."/>
            <person name="Tritt A."/>
            <person name="Yoshinaga Y."/>
            <person name="Zwiers L.-H."/>
            <person name="Turgeon B."/>
            <person name="Goodwin S."/>
            <person name="Spatafora J."/>
            <person name="Crous P."/>
            <person name="Grigoriev I."/>
        </authorList>
    </citation>
    <scope>NUCLEOTIDE SEQUENCE</scope>
    <source>
        <strain evidence="2">CBS 260.36</strain>
    </source>
</reference>
<accession>A0A9P4J7W2</accession>
<feature type="region of interest" description="Disordered" evidence="1">
    <location>
        <begin position="1"/>
        <end position="49"/>
    </location>
</feature>
<evidence type="ECO:0000313" key="3">
    <source>
        <dbReference type="Proteomes" id="UP000799439"/>
    </source>
</evidence>
<dbReference type="EMBL" id="ML996082">
    <property type="protein sequence ID" value="KAF2156489.1"/>
    <property type="molecule type" value="Genomic_DNA"/>
</dbReference>